<keyword evidence="1" id="KW-0732">Signal</keyword>
<feature type="signal peptide" evidence="1">
    <location>
        <begin position="1"/>
        <end position="21"/>
    </location>
</feature>
<keyword evidence="3" id="KW-1185">Reference proteome</keyword>
<organism evidence="2 3">
    <name type="scientific">Ricinus communis</name>
    <name type="common">Castor bean</name>
    <dbReference type="NCBI Taxonomy" id="3988"/>
    <lineage>
        <taxon>Eukaryota</taxon>
        <taxon>Viridiplantae</taxon>
        <taxon>Streptophyta</taxon>
        <taxon>Embryophyta</taxon>
        <taxon>Tracheophyta</taxon>
        <taxon>Spermatophyta</taxon>
        <taxon>Magnoliopsida</taxon>
        <taxon>eudicotyledons</taxon>
        <taxon>Gunneridae</taxon>
        <taxon>Pentapetalae</taxon>
        <taxon>rosids</taxon>
        <taxon>fabids</taxon>
        <taxon>Malpighiales</taxon>
        <taxon>Euphorbiaceae</taxon>
        <taxon>Acalyphoideae</taxon>
        <taxon>Acalypheae</taxon>
        <taxon>Ricinus</taxon>
    </lineage>
</organism>
<reference evidence="3" key="1">
    <citation type="journal article" date="2010" name="Nat. Biotechnol.">
        <title>Draft genome sequence of the oilseed species Ricinus communis.</title>
        <authorList>
            <person name="Chan A.P."/>
            <person name="Crabtree J."/>
            <person name="Zhao Q."/>
            <person name="Lorenzi H."/>
            <person name="Orvis J."/>
            <person name="Puiu D."/>
            <person name="Melake-Berhan A."/>
            <person name="Jones K.M."/>
            <person name="Redman J."/>
            <person name="Chen G."/>
            <person name="Cahoon E.B."/>
            <person name="Gedil M."/>
            <person name="Stanke M."/>
            <person name="Haas B.J."/>
            <person name="Wortman J.R."/>
            <person name="Fraser-Liggett C.M."/>
            <person name="Ravel J."/>
            <person name="Rabinowicz P.D."/>
        </authorList>
    </citation>
    <scope>NUCLEOTIDE SEQUENCE [LARGE SCALE GENOMIC DNA]</scope>
    <source>
        <strain evidence="3">cv. Hale</strain>
    </source>
</reference>
<evidence type="ECO:0000256" key="1">
    <source>
        <dbReference type="SAM" id="SignalP"/>
    </source>
</evidence>
<dbReference type="AlphaFoldDB" id="B9S282"/>
<dbReference type="EMBL" id="EQ973847">
    <property type="protein sequence ID" value="EEF42290.1"/>
    <property type="molecule type" value="Genomic_DNA"/>
</dbReference>
<feature type="chain" id="PRO_5002888941" description="Secreted protein" evidence="1">
    <location>
        <begin position="22"/>
        <end position="62"/>
    </location>
</feature>
<evidence type="ECO:0008006" key="4">
    <source>
        <dbReference type="Google" id="ProtNLM"/>
    </source>
</evidence>
<evidence type="ECO:0000313" key="3">
    <source>
        <dbReference type="Proteomes" id="UP000008311"/>
    </source>
</evidence>
<accession>B9S282</accession>
<dbReference type="Proteomes" id="UP000008311">
    <property type="component" value="Unassembled WGS sequence"/>
</dbReference>
<name>B9S282_RICCO</name>
<evidence type="ECO:0000313" key="2">
    <source>
        <dbReference type="EMBL" id="EEF42290.1"/>
    </source>
</evidence>
<protein>
    <recommendedName>
        <fullName evidence="4">Secreted protein</fullName>
    </recommendedName>
</protein>
<proteinExistence type="predicted"/>
<dbReference type="InParanoid" id="B9S282"/>
<sequence length="62" mass="6690">MGELLWVVTGLLGVLERCGGGRQVVARFEERRCNCSCILMATGVWSISDDGGATSTTARRRS</sequence>
<gene>
    <name evidence="2" type="ORF">RCOM_1710800</name>
</gene>